<dbReference type="Gene3D" id="3.60.10.10">
    <property type="entry name" value="Endonuclease/exonuclease/phosphatase"/>
    <property type="match status" value="1"/>
</dbReference>
<dbReference type="Proteomes" id="UP000006671">
    <property type="component" value="Unassembled WGS sequence"/>
</dbReference>
<proteinExistence type="predicted"/>
<evidence type="ECO:0000313" key="1">
    <source>
        <dbReference type="EMBL" id="EFC36431.1"/>
    </source>
</evidence>
<dbReference type="InParanoid" id="D2W3I7"/>
<dbReference type="RefSeq" id="XP_002669175.1">
    <property type="nucleotide sequence ID" value="XM_002669129.1"/>
</dbReference>
<feature type="non-terminal residue" evidence="1">
    <location>
        <position position="1"/>
    </location>
</feature>
<dbReference type="InterPro" id="IPR018247">
    <property type="entry name" value="EF_Hand_1_Ca_BS"/>
</dbReference>
<dbReference type="AlphaFoldDB" id="D2W3I7"/>
<keyword evidence="2" id="KW-1185">Reference proteome</keyword>
<sequence>LKTHSDISHLDLCLEINEFFRKAVIGIKFNQKHGADEIYKSENNLFVEDSLLVGLTSYISISECVEKAKERCATLLFELFVDSDRKYYECDVSLFEKLFLTHYRLQFYSQILDESVETTGDEESKLPQSIDDIIVNSLIQIIQLWKEYYPKSLVVISWNLPGSNPTSKSMVKTFKEKHGELIEKCDLSFFQEFATGENGACDAFVKRFDKEFFAIQNLKRFNKKSDDFGVIMWSEKYSLIEKEFGFQGMRSINPTMINVHLSNTITREREEELEELFNYISSKLKRKSFVCAGDWNTELNLEKIHSISHFSSIDQSKQRTTKSGRKIDHILFSDDFQCKLCVVPEILAFSESNHFPKIAFLKEVDDSDSENEVNEEEIDEIISNFSKKTVL</sequence>
<dbReference type="GeneID" id="8862493"/>
<accession>D2W3I7</accession>
<gene>
    <name evidence="1" type="ORF">NAEGRDRAFT_75956</name>
</gene>
<evidence type="ECO:0000313" key="2">
    <source>
        <dbReference type="Proteomes" id="UP000006671"/>
    </source>
</evidence>
<protein>
    <submittedName>
        <fullName evidence="1">Predicted protein</fullName>
    </submittedName>
</protein>
<dbReference type="KEGG" id="ngr:NAEGRDRAFT_75956"/>
<dbReference type="SUPFAM" id="SSF56219">
    <property type="entry name" value="DNase I-like"/>
    <property type="match status" value="1"/>
</dbReference>
<dbReference type="OrthoDB" id="10342571at2759"/>
<dbReference type="VEuPathDB" id="AmoebaDB:NAEGRDRAFT_75956"/>
<name>D2W3I7_NAEGR</name>
<dbReference type="PROSITE" id="PS00018">
    <property type="entry name" value="EF_HAND_1"/>
    <property type="match status" value="1"/>
</dbReference>
<dbReference type="EMBL" id="GG738931">
    <property type="protein sequence ID" value="EFC36431.1"/>
    <property type="molecule type" value="Genomic_DNA"/>
</dbReference>
<reference evidence="1 2" key="1">
    <citation type="journal article" date="2010" name="Cell">
        <title>The genome of Naegleria gruberi illuminates early eukaryotic versatility.</title>
        <authorList>
            <person name="Fritz-Laylin L.K."/>
            <person name="Prochnik S.E."/>
            <person name="Ginger M.L."/>
            <person name="Dacks J.B."/>
            <person name="Carpenter M.L."/>
            <person name="Field M.C."/>
            <person name="Kuo A."/>
            <person name="Paredez A."/>
            <person name="Chapman J."/>
            <person name="Pham J."/>
            <person name="Shu S."/>
            <person name="Neupane R."/>
            <person name="Cipriano M."/>
            <person name="Mancuso J."/>
            <person name="Tu H."/>
            <person name="Salamov A."/>
            <person name="Lindquist E."/>
            <person name="Shapiro H."/>
            <person name="Lucas S."/>
            <person name="Grigoriev I.V."/>
            <person name="Cande W.Z."/>
            <person name="Fulton C."/>
            <person name="Rokhsar D.S."/>
            <person name="Dawson S.C."/>
        </authorList>
    </citation>
    <scope>NUCLEOTIDE SEQUENCE [LARGE SCALE GENOMIC DNA]</scope>
    <source>
        <strain evidence="1 2">NEG-M</strain>
    </source>
</reference>
<dbReference type="OMA" id="RNGMESI"/>
<dbReference type="InterPro" id="IPR036691">
    <property type="entry name" value="Endo/exonu/phosph_ase_sf"/>
</dbReference>
<organism evidence="2">
    <name type="scientific">Naegleria gruberi</name>
    <name type="common">Amoeba</name>
    <dbReference type="NCBI Taxonomy" id="5762"/>
    <lineage>
        <taxon>Eukaryota</taxon>
        <taxon>Discoba</taxon>
        <taxon>Heterolobosea</taxon>
        <taxon>Tetramitia</taxon>
        <taxon>Eutetramitia</taxon>
        <taxon>Vahlkampfiidae</taxon>
        <taxon>Naegleria</taxon>
    </lineage>
</organism>